<feature type="compositionally biased region" description="Basic and acidic residues" evidence="1">
    <location>
        <begin position="545"/>
        <end position="554"/>
    </location>
</feature>
<accession>A0A7J6VKE8</accession>
<organism evidence="2 3">
    <name type="scientific">Thalictrum thalictroides</name>
    <name type="common">Rue-anemone</name>
    <name type="synonym">Anemone thalictroides</name>
    <dbReference type="NCBI Taxonomy" id="46969"/>
    <lineage>
        <taxon>Eukaryota</taxon>
        <taxon>Viridiplantae</taxon>
        <taxon>Streptophyta</taxon>
        <taxon>Embryophyta</taxon>
        <taxon>Tracheophyta</taxon>
        <taxon>Spermatophyta</taxon>
        <taxon>Magnoliopsida</taxon>
        <taxon>Ranunculales</taxon>
        <taxon>Ranunculaceae</taxon>
        <taxon>Thalictroideae</taxon>
        <taxon>Thalictrum</taxon>
    </lineage>
</organism>
<feature type="region of interest" description="Disordered" evidence="1">
    <location>
        <begin position="390"/>
        <end position="425"/>
    </location>
</feature>
<keyword evidence="3" id="KW-1185">Reference proteome</keyword>
<evidence type="ECO:0000313" key="2">
    <source>
        <dbReference type="EMBL" id="KAF5185393.1"/>
    </source>
</evidence>
<dbReference type="Proteomes" id="UP000554482">
    <property type="component" value="Unassembled WGS sequence"/>
</dbReference>
<evidence type="ECO:0000256" key="1">
    <source>
        <dbReference type="SAM" id="MobiDB-lite"/>
    </source>
</evidence>
<comment type="caution">
    <text evidence="2">The sequence shown here is derived from an EMBL/GenBank/DDBJ whole genome shotgun (WGS) entry which is preliminary data.</text>
</comment>
<dbReference type="EMBL" id="JABWDY010030759">
    <property type="protein sequence ID" value="KAF5185393.1"/>
    <property type="molecule type" value="Genomic_DNA"/>
</dbReference>
<reference evidence="2 3" key="1">
    <citation type="submission" date="2020-06" db="EMBL/GenBank/DDBJ databases">
        <title>Transcriptomic and genomic resources for Thalictrum thalictroides and T. hernandezii: Facilitating candidate gene discovery in an emerging model plant lineage.</title>
        <authorList>
            <person name="Arias T."/>
            <person name="Riano-Pachon D.M."/>
            <person name="Di Stilio V.S."/>
        </authorList>
    </citation>
    <scope>NUCLEOTIDE SEQUENCE [LARGE SCALE GENOMIC DNA]</scope>
    <source>
        <strain evidence="3">cv. WT478/WT964</strain>
        <tissue evidence="2">Leaves</tissue>
    </source>
</reference>
<protein>
    <submittedName>
        <fullName evidence="2">Uncharacterized protein</fullName>
    </submittedName>
</protein>
<feature type="region of interest" description="Disordered" evidence="1">
    <location>
        <begin position="498"/>
        <end position="525"/>
    </location>
</feature>
<dbReference type="AlphaFoldDB" id="A0A7J6VKE8"/>
<sequence length="690" mass="77129">MTRTRNIIQVEGKVFEFEHNTNANTEEEVEIIEKTRGRVFNCKLSKAGAKWIGKLCYQLSSTTTQTGTFFSFDDKFIKIKATIRYNKWGAFVHTIVTTKKQRKRAACLCFPSGEHQKGWDLLGCTIRDLLSPTATFPMSQTQNHGGSDHFAKVRGDFSFATACTSSPIPPLSPDISFRSGGAVIGASWWQPVILCHYDGRTPNWFWVRDKIRSACGEVFIKVTQEGEALLTFNEEKHKDLLLSLPPLSSWEGTYTFRKWGPMDGAFKSYMFRGDVNIVFNGIPYHLRSRRVVESLAQRCGHNYLIDESSIDLCKASCTVTLKDCEWRQIPRVITIEERGYIAEIMVEASRIAPSEVSGLVGNLPDFQQEKMMADRPLSTPTSQGQMLSKESSAALTRPPGFDCTSPSTKHRSPLANNSGLPVRSTNPFEDEQPGDNMLMVNVQNSFQPLLLLGEEGRPHISSPVAFCSTVPMTEGVIDNQVFEEDSDAFSMNSEPIVPMAQPARPKRNRVRPKTPNKKGFKGPFMGHQKWRWIAGNQRLYPKKQHIESVSRQEPEQSGGETQPQQCVLMGQQASEPGPSARQSLSPTNSFVESTPVLLQGEASHSSSSSQMRFSKEDIANSLLSCSTEDDFRKWIRWWVIPTAGKLGMTSSMGLEGQMKLFCELGKQMEGQPTINNVGDHLKGLFVPNVV</sequence>
<name>A0A7J6VKE8_THATH</name>
<evidence type="ECO:0000313" key="3">
    <source>
        <dbReference type="Proteomes" id="UP000554482"/>
    </source>
</evidence>
<feature type="region of interest" description="Disordered" evidence="1">
    <location>
        <begin position="545"/>
        <end position="564"/>
    </location>
</feature>
<feature type="compositionally biased region" description="Polar residues" evidence="1">
    <location>
        <begin position="414"/>
        <end position="425"/>
    </location>
</feature>
<proteinExistence type="predicted"/>
<gene>
    <name evidence="2" type="ORF">FRX31_025018</name>
</gene>
<feature type="compositionally biased region" description="Basic residues" evidence="1">
    <location>
        <begin position="504"/>
        <end position="520"/>
    </location>
</feature>